<sequence>MELDEYYDIDSILAEHTKIPCIPQHDFKRETNLRGDDTEVTHGSRVELPYWIAKPLAQYTLPGNVPLISIELPKTYGTKVRNVLDVGATGVDFKLLCPYFYLFGIKLLDLVVDDSLAGVLEKAFRSRLREIMNYSQTTGSTAGQMFLQRLDETEKELFKAGQESASNFRRWRDRAIHQIKIADLGVWSKAQMELNP</sequence>
<keyword evidence="10" id="KW-1185">Reference proteome</keyword>
<dbReference type="Pfam" id="PF22466">
    <property type="entry name" value="PSF3_N"/>
    <property type="match status" value="1"/>
</dbReference>
<dbReference type="PANTHER" id="PTHR22768:SF0">
    <property type="entry name" value="DNA REPLICATION COMPLEX GINS PROTEIN PSF3"/>
    <property type="match status" value="1"/>
</dbReference>
<evidence type="ECO:0000313" key="9">
    <source>
        <dbReference type="EMBL" id="OBZ91697.1"/>
    </source>
</evidence>
<dbReference type="InterPro" id="IPR010492">
    <property type="entry name" value="GINS_Psf3"/>
</dbReference>
<dbReference type="GO" id="GO:1902975">
    <property type="term" value="P:mitotic DNA replication initiation"/>
    <property type="evidence" value="ECO:0007669"/>
    <property type="project" value="TreeGrafter"/>
</dbReference>
<evidence type="ECO:0000256" key="6">
    <source>
        <dbReference type="RuleBase" id="RU367161"/>
    </source>
</evidence>
<comment type="similarity">
    <text evidence="2 6">Belongs to the GINS3/PSF3 family.</text>
</comment>
<dbReference type="SUPFAM" id="SSF158573">
    <property type="entry name" value="GINS helical bundle-like"/>
    <property type="match status" value="1"/>
</dbReference>
<comment type="subcellular location">
    <subcellularLocation>
        <location evidence="1 6">Nucleus</location>
    </subcellularLocation>
</comment>
<dbReference type="Gene3D" id="1.20.58.2050">
    <property type="match status" value="1"/>
</dbReference>
<evidence type="ECO:0000313" key="10">
    <source>
        <dbReference type="Proteomes" id="UP000093000"/>
    </source>
</evidence>
<dbReference type="STRING" id="101091.A0A1C7NRE8"/>
<dbReference type="InterPro" id="IPR055221">
    <property type="entry name" value="PSF3_N"/>
</dbReference>
<dbReference type="PANTHER" id="PTHR22768">
    <property type="entry name" value="DNA REPLICATION COMPLEX GINS PROTEIN PSF3"/>
    <property type="match status" value="1"/>
</dbReference>
<evidence type="ECO:0000259" key="8">
    <source>
        <dbReference type="Pfam" id="PF22466"/>
    </source>
</evidence>
<organism evidence="9 10">
    <name type="scientific">Choanephora cucurbitarum</name>
    <dbReference type="NCBI Taxonomy" id="101091"/>
    <lineage>
        <taxon>Eukaryota</taxon>
        <taxon>Fungi</taxon>
        <taxon>Fungi incertae sedis</taxon>
        <taxon>Mucoromycota</taxon>
        <taxon>Mucoromycotina</taxon>
        <taxon>Mucoromycetes</taxon>
        <taxon>Mucorales</taxon>
        <taxon>Mucorineae</taxon>
        <taxon>Choanephoraceae</taxon>
        <taxon>Choanephoroideae</taxon>
        <taxon>Choanephora</taxon>
    </lineage>
</organism>
<keyword evidence="5 6" id="KW-0539">Nucleus</keyword>
<dbReference type="GO" id="GO:0000811">
    <property type="term" value="C:GINS complex"/>
    <property type="evidence" value="ECO:0007669"/>
    <property type="project" value="UniProtKB-UniRule"/>
</dbReference>
<evidence type="ECO:0000256" key="4">
    <source>
        <dbReference type="ARBA" id="ARBA00022705"/>
    </source>
</evidence>
<dbReference type="Proteomes" id="UP000093000">
    <property type="component" value="Unassembled WGS sequence"/>
</dbReference>
<keyword evidence="4 6" id="KW-0235">DNA replication</keyword>
<dbReference type="InterPro" id="IPR021151">
    <property type="entry name" value="GINS_A"/>
</dbReference>
<dbReference type="InterPro" id="IPR036224">
    <property type="entry name" value="GINS_bundle-like_dom_sf"/>
</dbReference>
<protein>
    <recommendedName>
        <fullName evidence="3 6">DNA replication complex GINS protein PSF3</fullName>
    </recommendedName>
</protein>
<dbReference type="CDD" id="cd11713">
    <property type="entry name" value="GINS_A_psf3"/>
    <property type="match status" value="1"/>
</dbReference>
<feature type="domain" description="GINS subunit" evidence="7">
    <location>
        <begin position="88"/>
        <end position="171"/>
    </location>
</feature>
<evidence type="ECO:0000256" key="2">
    <source>
        <dbReference type="ARBA" id="ARBA00006343"/>
    </source>
</evidence>
<name>A0A1C7NRE8_9FUNG</name>
<evidence type="ECO:0000256" key="5">
    <source>
        <dbReference type="ARBA" id="ARBA00023242"/>
    </source>
</evidence>
<comment type="caution">
    <text evidence="9">The sequence shown here is derived from an EMBL/GenBank/DDBJ whole genome shotgun (WGS) entry which is preliminary data.</text>
</comment>
<gene>
    <name evidence="9" type="primary">psf3</name>
    <name evidence="9" type="ORF">A0J61_00236</name>
</gene>
<dbReference type="Pfam" id="PF05916">
    <property type="entry name" value="Sld5"/>
    <property type="match status" value="1"/>
</dbReference>
<dbReference type="FunCoup" id="A0A1C7NRE8">
    <property type="interactions" value="189"/>
</dbReference>
<evidence type="ECO:0000259" key="7">
    <source>
        <dbReference type="Pfam" id="PF05916"/>
    </source>
</evidence>
<evidence type="ECO:0000256" key="3">
    <source>
        <dbReference type="ARBA" id="ARBA00015140"/>
    </source>
</evidence>
<dbReference type="InterPro" id="IPR038437">
    <property type="entry name" value="GINS_Psf3_sf"/>
</dbReference>
<comment type="subunit">
    <text evidence="6">Component of the GINS complex.</text>
</comment>
<comment type="function">
    <text evidence="6">The GINS complex plays an essential role in the initiation of DNA replication.</text>
</comment>
<dbReference type="OrthoDB" id="10251744at2759"/>
<reference evidence="9 10" key="1">
    <citation type="submission" date="2016-03" db="EMBL/GenBank/DDBJ databases">
        <title>Choanephora cucurbitarum.</title>
        <authorList>
            <person name="Min B."/>
            <person name="Park H."/>
            <person name="Park J.-H."/>
            <person name="Shin H.-D."/>
            <person name="Choi I.-G."/>
        </authorList>
    </citation>
    <scope>NUCLEOTIDE SEQUENCE [LARGE SCALE GENOMIC DNA]</scope>
    <source>
        <strain evidence="9 10">KUS-F28377</strain>
    </source>
</reference>
<proteinExistence type="inferred from homology"/>
<dbReference type="SUPFAM" id="SSF160059">
    <property type="entry name" value="PriA/YqbF domain"/>
    <property type="match status" value="1"/>
</dbReference>
<dbReference type="AlphaFoldDB" id="A0A1C7NRE8"/>
<evidence type="ECO:0000256" key="1">
    <source>
        <dbReference type="ARBA" id="ARBA00004123"/>
    </source>
</evidence>
<dbReference type="InParanoid" id="A0A1C7NRE8"/>
<feature type="domain" description="DNA replication complex GINS protein PSF3 N-terminal" evidence="8">
    <location>
        <begin position="7"/>
        <end position="57"/>
    </location>
</feature>
<accession>A0A1C7NRE8</accession>
<dbReference type="EMBL" id="LUGH01000005">
    <property type="protein sequence ID" value="OBZ91697.1"/>
    <property type="molecule type" value="Genomic_DNA"/>
</dbReference>
<dbReference type="CDD" id="cd21693">
    <property type="entry name" value="GINS_B_Psf3"/>
    <property type="match status" value="1"/>
</dbReference>